<name>A0ACA9Q183_9GLOM</name>
<reference evidence="1" key="1">
    <citation type="submission" date="2021-06" db="EMBL/GenBank/DDBJ databases">
        <authorList>
            <person name="Kallberg Y."/>
            <person name="Tangrot J."/>
            <person name="Rosling A."/>
        </authorList>
    </citation>
    <scope>NUCLEOTIDE SEQUENCE</scope>
    <source>
        <strain evidence="1">CL356</strain>
    </source>
</reference>
<protein>
    <submittedName>
        <fullName evidence="1">9064_t:CDS:1</fullName>
    </submittedName>
</protein>
<evidence type="ECO:0000313" key="1">
    <source>
        <dbReference type="EMBL" id="CAG8726035.1"/>
    </source>
</evidence>
<dbReference type="EMBL" id="CAJVPT010040674">
    <property type="protein sequence ID" value="CAG8726035.1"/>
    <property type="molecule type" value="Genomic_DNA"/>
</dbReference>
<proteinExistence type="predicted"/>
<organism evidence="1 2">
    <name type="scientific">Acaulospora colombiana</name>
    <dbReference type="NCBI Taxonomy" id="27376"/>
    <lineage>
        <taxon>Eukaryota</taxon>
        <taxon>Fungi</taxon>
        <taxon>Fungi incertae sedis</taxon>
        <taxon>Mucoromycota</taxon>
        <taxon>Glomeromycotina</taxon>
        <taxon>Glomeromycetes</taxon>
        <taxon>Diversisporales</taxon>
        <taxon>Acaulosporaceae</taxon>
        <taxon>Acaulospora</taxon>
    </lineage>
</organism>
<comment type="caution">
    <text evidence="1">The sequence shown here is derived from an EMBL/GenBank/DDBJ whole genome shotgun (WGS) entry which is preliminary data.</text>
</comment>
<gene>
    <name evidence="1" type="ORF">ACOLOM_LOCUS11374</name>
</gene>
<evidence type="ECO:0000313" key="2">
    <source>
        <dbReference type="Proteomes" id="UP000789525"/>
    </source>
</evidence>
<accession>A0ACA9Q183</accession>
<keyword evidence="2" id="KW-1185">Reference proteome</keyword>
<sequence length="205" mass="23491">MAKNRVPTMKELEALHRMIRASEKRLADLNAEIDTVRAEADGYHATLKELNPLLQIAKVVQSSAELTLSSVENGQFDQVWKSLDKEGDPHSCTPHPSQSQIHAIGKKFRESHEAHQRLAQSTLKEAFIQVAQAEEDIDVNETLLSCAEQALSSLINLREETKDQIKRMKGLIRASRRVPDELWLQIFEERINEDENHYMRGKREE</sequence>
<dbReference type="Proteomes" id="UP000789525">
    <property type="component" value="Unassembled WGS sequence"/>
</dbReference>